<dbReference type="InterPro" id="IPR013332">
    <property type="entry name" value="KPR_N"/>
</dbReference>
<evidence type="ECO:0000256" key="1">
    <source>
        <dbReference type="ARBA" id="ARBA00007870"/>
    </source>
</evidence>
<comment type="similarity">
    <text evidence="1">Belongs to the ketopantoate reductase family.</text>
</comment>
<proteinExistence type="inferred from homology"/>
<gene>
    <name evidence="8" type="ORF">LCGC14_0923920</name>
</gene>
<dbReference type="GO" id="GO:0050661">
    <property type="term" value="F:NADP binding"/>
    <property type="evidence" value="ECO:0007669"/>
    <property type="project" value="TreeGrafter"/>
</dbReference>
<dbReference type="GO" id="GO:0015940">
    <property type="term" value="P:pantothenate biosynthetic process"/>
    <property type="evidence" value="ECO:0007669"/>
    <property type="project" value="InterPro"/>
</dbReference>
<dbReference type="InterPro" id="IPR008927">
    <property type="entry name" value="6-PGluconate_DH-like_C_sf"/>
</dbReference>
<feature type="domain" description="Ketopantoate reductase C-terminal" evidence="7">
    <location>
        <begin position="178"/>
        <end position="315"/>
    </location>
</feature>
<evidence type="ECO:0000256" key="2">
    <source>
        <dbReference type="ARBA" id="ARBA00013014"/>
    </source>
</evidence>
<reference evidence="8" key="1">
    <citation type="journal article" date="2015" name="Nature">
        <title>Complex archaea that bridge the gap between prokaryotes and eukaryotes.</title>
        <authorList>
            <person name="Spang A."/>
            <person name="Saw J.H."/>
            <person name="Jorgensen S.L."/>
            <person name="Zaremba-Niedzwiedzka K."/>
            <person name="Martijn J."/>
            <person name="Lind A.E."/>
            <person name="van Eijk R."/>
            <person name="Schleper C."/>
            <person name="Guy L."/>
            <person name="Ettema T.J."/>
        </authorList>
    </citation>
    <scope>NUCLEOTIDE SEQUENCE</scope>
</reference>
<sequence>MTSAQPITVAGAGAIGCFVGGILAAHGRKVTLLARPRVIKQIKSDGLHLTDFGALSLDVKPSQISVTDHPDSLAGAGVILVTVKTVDTRDIAAMIATFAPQTAIVVSLQNGLEAANILRKMLPGFDVRAGMVPFNIVPQPNCTFHRATSGEIVIEAGPTVLAGLLSTSEMPVTETQAITEAQWGKLLINLNNALNALSGLTLHRQLLSRKWRRVMAAQMVEALTVLRVNGIKPVSTTPLPSRMIPWVLRLPTPLFSRIASKMLTIDPKARTSMFYDLENGKPTEIDALQGAIIRLGKTASVPTPICERVSGHIKRAEKAGAGVPHFSPPDV</sequence>
<dbReference type="InterPro" id="IPR036291">
    <property type="entry name" value="NAD(P)-bd_dom_sf"/>
</dbReference>
<dbReference type="GO" id="GO:0005737">
    <property type="term" value="C:cytoplasm"/>
    <property type="evidence" value="ECO:0007669"/>
    <property type="project" value="TreeGrafter"/>
</dbReference>
<dbReference type="PANTHER" id="PTHR43765:SF2">
    <property type="entry name" value="2-DEHYDROPANTOATE 2-REDUCTASE"/>
    <property type="match status" value="1"/>
</dbReference>
<dbReference type="Gene3D" id="1.10.1040.10">
    <property type="entry name" value="N-(1-d-carboxylethyl)-l-norvaline Dehydrogenase, domain 2"/>
    <property type="match status" value="1"/>
</dbReference>
<evidence type="ECO:0000256" key="3">
    <source>
        <dbReference type="ARBA" id="ARBA00022857"/>
    </source>
</evidence>
<dbReference type="SUPFAM" id="SSF51735">
    <property type="entry name" value="NAD(P)-binding Rossmann-fold domains"/>
    <property type="match status" value="1"/>
</dbReference>
<dbReference type="EMBL" id="LAZR01003135">
    <property type="protein sequence ID" value="KKN21574.1"/>
    <property type="molecule type" value="Genomic_DNA"/>
</dbReference>
<evidence type="ECO:0000256" key="5">
    <source>
        <dbReference type="ARBA" id="ARBA00032024"/>
    </source>
</evidence>
<evidence type="ECO:0000313" key="8">
    <source>
        <dbReference type="EMBL" id="KKN21574.1"/>
    </source>
</evidence>
<evidence type="ECO:0000259" key="7">
    <source>
        <dbReference type="Pfam" id="PF08546"/>
    </source>
</evidence>
<feature type="domain" description="Ketopantoate reductase N-terminal" evidence="6">
    <location>
        <begin position="7"/>
        <end position="156"/>
    </location>
</feature>
<protein>
    <recommendedName>
        <fullName evidence="2">2-dehydropantoate 2-reductase</fullName>
        <ecNumber evidence="2">1.1.1.169</ecNumber>
    </recommendedName>
    <alternativeName>
        <fullName evidence="5">Ketopantoate reductase</fullName>
    </alternativeName>
</protein>
<dbReference type="Pfam" id="PF08546">
    <property type="entry name" value="ApbA_C"/>
    <property type="match status" value="1"/>
</dbReference>
<dbReference type="GO" id="GO:0008677">
    <property type="term" value="F:2-dehydropantoate 2-reductase activity"/>
    <property type="evidence" value="ECO:0007669"/>
    <property type="project" value="UniProtKB-EC"/>
</dbReference>
<evidence type="ECO:0000256" key="4">
    <source>
        <dbReference type="ARBA" id="ARBA00023002"/>
    </source>
</evidence>
<dbReference type="InterPro" id="IPR013328">
    <property type="entry name" value="6PGD_dom2"/>
</dbReference>
<name>A0A0F9NUR4_9ZZZZ</name>
<accession>A0A0F9NUR4</accession>
<dbReference type="InterPro" id="IPR013752">
    <property type="entry name" value="KPA_reductase"/>
</dbReference>
<dbReference type="AlphaFoldDB" id="A0A0F9NUR4"/>
<dbReference type="InterPro" id="IPR003710">
    <property type="entry name" value="ApbA"/>
</dbReference>
<keyword evidence="3" id="KW-0521">NADP</keyword>
<dbReference type="PANTHER" id="PTHR43765">
    <property type="entry name" value="2-DEHYDROPANTOATE 2-REDUCTASE-RELATED"/>
    <property type="match status" value="1"/>
</dbReference>
<dbReference type="SUPFAM" id="SSF48179">
    <property type="entry name" value="6-phosphogluconate dehydrogenase C-terminal domain-like"/>
    <property type="match status" value="1"/>
</dbReference>
<dbReference type="InterPro" id="IPR050838">
    <property type="entry name" value="Ketopantoate_reductase"/>
</dbReference>
<dbReference type="NCBIfam" id="TIGR00745">
    <property type="entry name" value="apbA_panE"/>
    <property type="match status" value="1"/>
</dbReference>
<dbReference type="Pfam" id="PF02558">
    <property type="entry name" value="ApbA"/>
    <property type="match status" value="1"/>
</dbReference>
<dbReference type="NCBIfam" id="NF006083">
    <property type="entry name" value="PRK08229.1"/>
    <property type="match status" value="1"/>
</dbReference>
<dbReference type="EC" id="1.1.1.169" evidence="2"/>
<comment type="caution">
    <text evidence="8">The sequence shown here is derived from an EMBL/GenBank/DDBJ whole genome shotgun (WGS) entry which is preliminary data.</text>
</comment>
<dbReference type="Gene3D" id="3.40.50.720">
    <property type="entry name" value="NAD(P)-binding Rossmann-like Domain"/>
    <property type="match status" value="1"/>
</dbReference>
<evidence type="ECO:0000259" key="6">
    <source>
        <dbReference type="Pfam" id="PF02558"/>
    </source>
</evidence>
<organism evidence="8">
    <name type="scientific">marine sediment metagenome</name>
    <dbReference type="NCBI Taxonomy" id="412755"/>
    <lineage>
        <taxon>unclassified sequences</taxon>
        <taxon>metagenomes</taxon>
        <taxon>ecological metagenomes</taxon>
    </lineage>
</organism>
<keyword evidence="4" id="KW-0560">Oxidoreductase</keyword>